<evidence type="ECO:0000313" key="2">
    <source>
        <dbReference type="EMBL" id="PMD22681.1"/>
    </source>
</evidence>
<accession>A0A2J6Q8U7</accession>
<gene>
    <name evidence="2" type="ORF">NA56DRAFT_644854</name>
</gene>
<dbReference type="AlphaFoldDB" id="A0A2J6Q8U7"/>
<protein>
    <submittedName>
        <fullName evidence="2">Uncharacterized protein</fullName>
    </submittedName>
</protein>
<evidence type="ECO:0000313" key="3">
    <source>
        <dbReference type="Proteomes" id="UP000235672"/>
    </source>
</evidence>
<reference evidence="2 3" key="1">
    <citation type="submission" date="2016-05" db="EMBL/GenBank/DDBJ databases">
        <title>A degradative enzymes factory behind the ericoid mycorrhizal symbiosis.</title>
        <authorList>
            <consortium name="DOE Joint Genome Institute"/>
            <person name="Martino E."/>
            <person name="Morin E."/>
            <person name="Grelet G."/>
            <person name="Kuo A."/>
            <person name="Kohler A."/>
            <person name="Daghino S."/>
            <person name="Barry K."/>
            <person name="Choi C."/>
            <person name="Cichocki N."/>
            <person name="Clum A."/>
            <person name="Copeland A."/>
            <person name="Hainaut M."/>
            <person name="Haridas S."/>
            <person name="Labutti K."/>
            <person name="Lindquist E."/>
            <person name="Lipzen A."/>
            <person name="Khouja H.-R."/>
            <person name="Murat C."/>
            <person name="Ohm R."/>
            <person name="Olson A."/>
            <person name="Spatafora J."/>
            <person name="Veneault-Fourrey C."/>
            <person name="Henrissat B."/>
            <person name="Grigoriev I."/>
            <person name="Martin F."/>
            <person name="Perotto S."/>
        </authorList>
    </citation>
    <scope>NUCLEOTIDE SEQUENCE [LARGE SCALE GENOMIC DNA]</scope>
    <source>
        <strain evidence="2 3">UAMH 7357</strain>
    </source>
</reference>
<evidence type="ECO:0000256" key="1">
    <source>
        <dbReference type="SAM" id="Coils"/>
    </source>
</evidence>
<dbReference type="EMBL" id="KZ613477">
    <property type="protein sequence ID" value="PMD22681.1"/>
    <property type="molecule type" value="Genomic_DNA"/>
</dbReference>
<keyword evidence="3" id="KW-1185">Reference proteome</keyword>
<proteinExistence type="predicted"/>
<organism evidence="2 3">
    <name type="scientific">Hyaloscypha hepaticicola</name>
    <dbReference type="NCBI Taxonomy" id="2082293"/>
    <lineage>
        <taxon>Eukaryota</taxon>
        <taxon>Fungi</taxon>
        <taxon>Dikarya</taxon>
        <taxon>Ascomycota</taxon>
        <taxon>Pezizomycotina</taxon>
        <taxon>Leotiomycetes</taxon>
        <taxon>Helotiales</taxon>
        <taxon>Hyaloscyphaceae</taxon>
        <taxon>Hyaloscypha</taxon>
    </lineage>
</organism>
<keyword evidence="1" id="KW-0175">Coiled coil</keyword>
<name>A0A2J6Q8U7_9HELO</name>
<feature type="coiled-coil region" evidence="1">
    <location>
        <begin position="105"/>
        <end position="139"/>
    </location>
</feature>
<dbReference type="Proteomes" id="UP000235672">
    <property type="component" value="Unassembled WGS sequence"/>
</dbReference>
<sequence length="182" mass="19715">MAAPNNLEPIPEEWDPTWGVDLSSLENGNGNGDDCDWAGMQASNIVPKTGCMLQSNNQIAELGFVIAGQQPDPELTLSKNSLLIEMNRMVASVLGDETPGVSKRLAAMEDEVAAMKGRVAGLEGANADLRKENQELKEDVKYLTDWSNDFDHWGKMTHANVQRLVKKKAAETEGGGCGEQEA</sequence>